<keyword evidence="3" id="KW-1185">Reference proteome</keyword>
<comment type="caution">
    <text evidence="2">The sequence shown here is derived from an EMBL/GenBank/DDBJ whole genome shotgun (WGS) entry which is preliminary data.</text>
</comment>
<organism evidence="2 3">
    <name type="scientific">candidate division MSBL1 archaeon SCGC-AAA259D18</name>
    <dbReference type="NCBI Taxonomy" id="1698262"/>
    <lineage>
        <taxon>Archaea</taxon>
        <taxon>Methanobacteriati</taxon>
        <taxon>Methanobacteriota</taxon>
        <taxon>candidate division MSBL1</taxon>
    </lineage>
</organism>
<protein>
    <submittedName>
        <fullName evidence="2">Uncharacterized protein</fullName>
    </submittedName>
</protein>
<evidence type="ECO:0000313" key="3">
    <source>
        <dbReference type="Proteomes" id="UP000070195"/>
    </source>
</evidence>
<gene>
    <name evidence="2" type="ORF">AKJ63_01100</name>
</gene>
<sequence length="137" mass="15125">MGLLKKAAKGTAKATGKAIKGSAKLTGKAAKKTYYVSIGKKLEERKKKREAREKGRLEAEKDKAYQRSMGGRSAVQAGGRIAEAGRGMAEAGEKIKRGMVESAEIKTEAERKAEMREVSRIRNDRQIENLKRFLQSL</sequence>
<dbReference type="AlphaFoldDB" id="A0A133UBY9"/>
<name>A0A133UBY9_9EURY</name>
<accession>A0A133UBY9</accession>
<dbReference type="Proteomes" id="UP000070195">
    <property type="component" value="Unassembled WGS sequence"/>
</dbReference>
<feature type="region of interest" description="Disordered" evidence="1">
    <location>
        <begin position="1"/>
        <end position="24"/>
    </location>
</feature>
<proteinExistence type="predicted"/>
<feature type="compositionally biased region" description="Low complexity" evidence="1">
    <location>
        <begin position="9"/>
        <end position="24"/>
    </location>
</feature>
<feature type="region of interest" description="Disordered" evidence="1">
    <location>
        <begin position="45"/>
        <end position="79"/>
    </location>
</feature>
<reference evidence="2 3" key="1">
    <citation type="journal article" date="2016" name="Sci. Rep.">
        <title>Metabolic traits of an uncultured archaeal lineage -MSBL1- from brine pools of the Red Sea.</title>
        <authorList>
            <person name="Mwirichia R."/>
            <person name="Alam I."/>
            <person name="Rashid M."/>
            <person name="Vinu M."/>
            <person name="Ba-Alawi W."/>
            <person name="Anthony Kamau A."/>
            <person name="Kamanda Ngugi D."/>
            <person name="Goker M."/>
            <person name="Klenk H.P."/>
            <person name="Bajic V."/>
            <person name="Stingl U."/>
        </authorList>
    </citation>
    <scope>NUCLEOTIDE SEQUENCE [LARGE SCALE GENOMIC DNA]</scope>
    <source>
        <strain evidence="2">SCGC-AAA259D18</strain>
    </source>
</reference>
<feature type="compositionally biased region" description="Basic and acidic residues" evidence="1">
    <location>
        <begin position="45"/>
        <end position="65"/>
    </location>
</feature>
<evidence type="ECO:0000313" key="2">
    <source>
        <dbReference type="EMBL" id="KXA91707.1"/>
    </source>
</evidence>
<evidence type="ECO:0000256" key="1">
    <source>
        <dbReference type="SAM" id="MobiDB-lite"/>
    </source>
</evidence>
<dbReference type="EMBL" id="LHXM01000016">
    <property type="protein sequence ID" value="KXA91707.1"/>
    <property type="molecule type" value="Genomic_DNA"/>
</dbReference>